<protein>
    <submittedName>
        <fullName evidence="3">LmbE family N-acetylglucosaminyl deacetylase</fullName>
    </submittedName>
</protein>
<dbReference type="OrthoDB" id="3514174at2"/>
<evidence type="ECO:0000256" key="2">
    <source>
        <dbReference type="SAM" id="Phobius"/>
    </source>
</evidence>
<accession>A0A2T0VCE3</accession>
<organism evidence="3 4">
    <name type="scientific">Glaciihabitans tibetensis</name>
    <dbReference type="NCBI Taxonomy" id="1266600"/>
    <lineage>
        <taxon>Bacteria</taxon>
        <taxon>Bacillati</taxon>
        <taxon>Actinomycetota</taxon>
        <taxon>Actinomycetes</taxon>
        <taxon>Micrococcales</taxon>
        <taxon>Microbacteriaceae</taxon>
        <taxon>Glaciihabitans</taxon>
    </lineage>
</organism>
<feature type="transmembrane region" description="Helical" evidence="2">
    <location>
        <begin position="38"/>
        <end position="56"/>
    </location>
</feature>
<sequence length="303" mass="33029">MFWLGIVFVSAFLVLLVGAITQAVWIQRHIRHPRTVMALIVLASLVAIPASLSIALAEPDHFVGWAQYVIGAQTIFLVGITVVVFALRHPTIQPPKVRRVLAIGAHPDDLELACGGSLARFADEGHEVMAIVMSHGANGGRDEVRENEARLGADTLEVASVSVQDFTDTKMATEMERMVKVIELAVELFKPDVILTHSEHDQHQDHHAVHLATLRAGRRSSTILCYESPSATRDFAPNYFVDVAPYMDAKVAAVKRHKDQAGKPYMGAKVLRGAAVFRGSQARTEQAEGFEVVRALSSGLGDL</sequence>
<gene>
    <name evidence="3" type="ORF">B0I08_1059</name>
</gene>
<dbReference type="EMBL" id="PVTL01000005">
    <property type="protein sequence ID" value="PRY67848.1"/>
    <property type="molecule type" value="Genomic_DNA"/>
</dbReference>
<name>A0A2T0VCE3_9MICO</name>
<keyword evidence="4" id="KW-1185">Reference proteome</keyword>
<dbReference type="PANTHER" id="PTHR12993:SF11">
    <property type="entry name" value="N-ACETYLGLUCOSAMINYL-PHOSPHATIDYLINOSITOL DE-N-ACETYLASE"/>
    <property type="match status" value="1"/>
</dbReference>
<dbReference type="GO" id="GO:0016137">
    <property type="term" value="P:glycoside metabolic process"/>
    <property type="evidence" value="ECO:0007669"/>
    <property type="project" value="UniProtKB-ARBA"/>
</dbReference>
<dbReference type="SUPFAM" id="SSF102588">
    <property type="entry name" value="LmbE-like"/>
    <property type="match status" value="1"/>
</dbReference>
<proteinExistence type="predicted"/>
<feature type="transmembrane region" description="Helical" evidence="2">
    <location>
        <begin position="68"/>
        <end position="87"/>
    </location>
</feature>
<feature type="transmembrane region" description="Helical" evidence="2">
    <location>
        <begin position="6"/>
        <end position="26"/>
    </location>
</feature>
<keyword evidence="2" id="KW-0812">Transmembrane</keyword>
<dbReference type="InterPro" id="IPR003737">
    <property type="entry name" value="GlcNAc_PI_deacetylase-related"/>
</dbReference>
<dbReference type="InterPro" id="IPR024078">
    <property type="entry name" value="LmbE-like_dom_sf"/>
</dbReference>
<dbReference type="GO" id="GO:0016811">
    <property type="term" value="F:hydrolase activity, acting on carbon-nitrogen (but not peptide) bonds, in linear amides"/>
    <property type="evidence" value="ECO:0007669"/>
    <property type="project" value="TreeGrafter"/>
</dbReference>
<evidence type="ECO:0000313" key="3">
    <source>
        <dbReference type="EMBL" id="PRY67848.1"/>
    </source>
</evidence>
<keyword evidence="2" id="KW-0472">Membrane</keyword>
<dbReference type="PANTHER" id="PTHR12993">
    <property type="entry name" value="N-ACETYLGLUCOSAMINYL-PHOSPHATIDYLINOSITOL DE-N-ACETYLASE-RELATED"/>
    <property type="match status" value="1"/>
</dbReference>
<dbReference type="Proteomes" id="UP000237983">
    <property type="component" value="Unassembled WGS sequence"/>
</dbReference>
<dbReference type="RefSeq" id="WP_106212360.1">
    <property type="nucleotide sequence ID" value="NZ_PVTL01000005.1"/>
</dbReference>
<keyword evidence="1" id="KW-0862">Zinc</keyword>
<evidence type="ECO:0000313" key="4">
    <source>
        <dbReference type="Proteomes" id="UP000237983"/>
    </source>
</evidence>
<comment type="caution">
    <text evidence="3">The sequence shown here is derived from an EMBL/GenBank/DDBJ whole genome shotgun (WGS) entry which is preliminary data.</text>
</comment>
<dbReference type="AlphaFoldDB" id="A0A2T0VCE3"/>
<dbReference type="Pfam" id="PF02585">
    <property type="entry name" value="PIG-L"/>
    <property type="match status" value="1"/>
</dbReference>
<keyword evidence="2" id="KW-1133">Transmembrane helix</keyword>
<dbReference type="Gene3D" id="3.40.50.10320">
    <property type="entry name" value="LmbE-like"/>
    <property type="match status" value="1"/>
</dbReference>
<evidence type="ECO:0000256" key="1">
    <source>
        <dbReference type="ARBA" id="ARBA00022833"/>
    </source>
</evidence>
<reference evidence="3 4" key="1">
    <citation type="submission" date="2018-03" db="EMBL/GenBank/DDBJ databases">
        <title>Genomic Encyclopedia of Type Strains, Phase III (KMG-III): the genomes of soil and plant-associated and newly described type strains.</title>
        <authorList>
            <person name="Whitman W."/>
        </authorList>
    </citation>
    <scope>NUCLEOTIDE SEQUENCE [LARGE SCALE GENOMIC DNA]</scope>
    <source>
        <strain evidence="3 4">CGMCC 1.12484</strain>
    </source>
</reference>